<feature type="transmembrane region" description="Helical" evidence="1">
    <location>
        <begin position="28"/>
        <end position="48"/>
    </location>
</feature>
<keyword evidence="1" id="KW-1133">Transmembrane helix</keyword>
<dbReference type="InterPro" id="IPR025018">
    <property type="entry name" value="DUF3953"/>
</dbReference>
<evidence type="ECO:0000313" key="2">
    <source>
        <dbReference type="EMBL" id="SMF86755.1"/>
    </source>
</evidence>
<dbReference type="RefSeq" id="WP_208914341.1">
    <property type="nucleotide sequence ID" value="NZ_LT840184.1"/>
</dbReference>
<gene>
    <name evidence="2" type="ORF">SAMN05661091_3492</name>
</gene>
<evidence type="ECO:0008006" key="4">
    <source>
        <dbReference type="Google" id="ProtNLM"/>
    </source>
</evidence>
<reference evidence="3" key="1">
    <citation type="submission" date="2017-04" db="EMBL/GenBank/DDBJ databases">
        <authorList>
            <person name="Varghese N."/>
            <person name="Submissions S."/>
        </authorList>
    </citation>
    <scope>NUCLEOTIDE SEQUENCE [LARGE SCALE GENOMIC DNA]</scope>
    <source>
        <strain evidence="3">N3/975</strain>
    </source>
</reference>
<name>A0A1X7HHF2_9BACL</name>
<accession>A0A1X7HHF2</accession>
<keyword evidence="1" id="KW-0812">Transmembrane</keyword>
<dbReference type="AlphaFoldDB" id="A0A1X7HHF2"/>
<dbReference type="STRING" id="1313296.SAMN05661091_3492"/>
<evidence type="ECO:0000313" key="3">
    <source>
        <dbReference type="Proteomes" id="UP000192940"/>
    </source>
</evidence>
<dbReference type="Pfam" id="PF13129">
    <property type="entry name" value="DUF3953"/>
    <property type="match status" value="1"/>
</dbReference>
<dbReference type="EMBL" id="LT840184">
    <property type="protein sequence ID" value="SMF86755.1"/>
    <property type="molecule type" value="Genomic_DNA"/>
</dbReference>
<sequence>MLKILRIVFGLIASILAIYFLITDKAVVMPFMVFFLGVMFLVMGLSELQEKRKAFAYIIFLVSGFNIFISIYTSFS</sequence>
<organism evidence="2 3">
    <name type="scientific">Paenibacillus uliginis N3/975</name>
    <dbReference type="NCBI Taxonomy" id="1313296"/>
    <lineage>
        <taxon>Bacteria</taxon>
        <taxon>Bacillati</taxon>
        <taxon>Bacillota</taxon>
        <taxon>Bacilli</taxon>
        <taxon>Bacillales</taxon>
        <taxon>Paenibacillaceae</taxon>
        <taxon>Paenibacillus</taxon>
    </lineage>
</organism>
<dbReference type="Proteomes" id="UP000192940">
    <property type="component" value="Chromosome I"/>
</dbReference>
<feature type="transmembrane region" description="Helical" evidence="1">
    <location>
        <begin position="5"/>
        <end position="22"/>
    </location>
</feature>
<keyword evidence="1" id="KW-0472">Membrane</keyword>
<evidence type="ECO:0000256" key="1">
    <source>
        <dbReference type="SAM" id="Phobius"/>
    </source>
</evidence>
<proteinExistence type="predicted"/>
<feature type="transmembrane region" description="Helical" evidence="1">
    <location>
        <begin position="55"/>
        <end position="75"/>
    </location>
</feature>
<protein>
    <recommendedName>
        <fullName evidence="4">DUF3953 domain-containing protein</fullName>
    </recommendedName>
</protein>
<keyword evidence="3" id="KW-1185">Reference proteome</keyword>